<dbReference type="EMBL" id="HACA01026940">
    <property type="protein sequence ID" value="CDW44301.1"/>
    <property type="molecule type" value="Transcribed_RNA"/>
</dbReference>
<evidence type="ECO:0000313" key="1">
    <source>
        <dbReference type="EMBL" id="CDW44301.1"/>
    </source>
</evidence>
<accession>A0A0K2V2V2</accession>
<name>A0A0K2V2V2_LEPSM</name>
<organism evidence="1">
    <name type="scientific">Lepeophtheirus salmonis</name>
    <name type="common">Salmon louse</name>
    <name type="synonym">Caligus salmonis</name>
    <dbReference type="NCBI Taxonomy" id="72036"/>
    <lineage>
        <taxon>Eukaryota</taxon>
        <taxon>Metazoa</taxon>
        <taxon>Ecdysozoa</taxon>
        <taxon>Arthropoda</taxon>
        <taxon>Crustacea</taxon>
        <taxon>Multicrustacea</taxon>
        <taxon>Hexanauplia</taxon>
        <taxon>Copepoda</taxon>
        <taxon>Siphonostomatoida</taxon>
        <taxon>Caligidae</taxon>
        <taxon>Lepeophtheirus</taxon>
    </lineage>
</organism>
<sequence>MKYYQQMEPSNINLQEPFLCTEEIGQLKKLCVIPGDIYNEVICYRIIQYSDNFE</sequence>
<proteinExistence type="predicted"/>
<reference evidence="1" key="1">
    <citation type="submission" date="2014-05" db="EMBL/GenBank/DDBJ databases">
        <authorList>
            <person name="Chronopoulou M."/>
        </authorList>
    </citation>
    <scope>NUCLEOTIDE SEQUENCE</scope>
    <source>
        <tissue evidence="1">Whole organism</tissue>
    </source>
</reference>
<protein>
    <submittedName>
        <fullName evidence="1">Uncharacterized protein</fullName>
    </submittedName>
</protein>
<dbReference type="AlphaFoldDB" id="A0A0K2V2V2"/>